<dbReference type="EMBL" id="AACS02000004">
    <property type="protein sequence ID" value="EFI27957.1"/>
    <property type="molecule type" value="Genomic_DNA"/>
</dbReference>
<reference evidence="1 2" key="1">
    <citation type="journal article" date="2010" name="Proc. Natl. Acad. Sci. U.S.A.">
        <title>Insights into evolution of multicellular fungi from the assembled chromosomes of the mushroom Coprinopsis cinerea (Coprinus cinereus).</title>
        <authorList>
            <person name="Stajich J.E."/>
            <person name="Wilke S.K."/>
            <person name="Ahren D."/>
            <person name="Au C.H."/>
            <person name="Birren B.W."/>
            <person name="Borodovsky M."/>
            <person name="Burns C."/>
            <person name="Canback B."/>
            <person name="Casselton L.A."/>
            <person name="Cheng C.K."/>
            <person name="Deng J."/>
            <person name="Dietrich F.S."/>
            <person name="Fargo D.C."/>
            <person name="Farman M.L."/>
            <person name="Gathman A.C."/>
            <person name="Goldberg J."/>
            <person name="Guigo R."/>
            <person name="Hoegger P.J."/>
            <person name="Hooker J.B."/>
            <person name="Huggins A."/>
            <person name="James T.Y."/>
            <person name="Kamada T."/>
            <person name="Kilaru S."/>
            <person name="Kodira C."/>
            <person name="Kues U."/>
            <person name="Kupfer D."/>
            <person name="Kwan H.S."/>
            <person name="Lomsadze A."/>
            <person name="Li W."/>
            <person name="Lilly W.W."/>
            <person name="Ma L.J."/>
            <person name="Mackey A.J."/>
            <person name="Manning G."/>
            <person name="Martin F."/>
            <person name="Muraguchi H."/>
            <person name="Natvig D.O."/>
            <person name="Palmerini H."/>
            <person name="Ramesh M.A."/>
            <person name="Rehmeyer C.J."/>
            <person name="Roe B.A."/>
            <person name="Shenoy N."/>
            <person name="Stanke M."/>
            <person name="Ter-Hovhannisyan V."/>
            <person name="Tunlid A."/>
            <person name="Velagapudi R."/>
            <person name="Vision T.J."/>
            <person name="Zeng Q."/>
            <person name="Zolan M.E."/>
            <person name="Pukkila P.J."/>
        </authorList>
    </citation>
    <scope>NUCLEOTIDE SEQUENCE [LARGE SCALE GENOMIC DNA]</scope>
    <source>
        <strain evidence="2">Okayama-7 / 130 / ATCC MYA-4618 / FGSC 9003</strain>
    </source>
</reference>
<dbReference type="KEGG" id="cci:CC1G_14448"/>
<name>D6RLU3_COPC7</name>
<accession>D6RLU3</accession>
<dbReference type="GeneID" id="9378720"/>
<dbReference type="VEuPathDB" id="FungiDB:CC1G_14448"/>
<dbReference type="InParanoid" id="D6RLU3"/>
<keyword evidence="2" id="KW-1185">Reference proteome</keyword>
<dbReference type="RefSeq" id="XP_002911451.1">
    <property type="nucleotide sequence ID" value="XM_002911405.1"/>
</dbReference>
<dbReference type="HOGENOM" id="CLU_2704704_0_0_1"/>
<evidence type="ECO:0000313" key="1">
    <source>
        <dbReference type="EMBL" id="EFI27957.1"/>
    </source>
</evidence>
<dbReference type="Proteomes" id="UP000001861">
    <property type="component" value="Unassembled WGS sequence"/>
</dbReference>
<sequence>MTRTKGQRALRKVRGREAAVRLPRNIRGVEDNNWWLTGVVEVAFMDLKEVELCHDGPWWIGGITRRDRGRNSR</sequence>
<protein>
    <submittedName>
        <fullName evidence="1">Uncharacterized protein</fullName>
    </submittedName>
</protein>
<evidence type="ECO:0000313" key="2">
    <source>
        <dbReference type="Proteomes" id="UP000001861"/>
    </source>
</evidence>
<comment type="caution">
    <text evidence="1">The sequence shown here is derived from an EMBL/GenBank/DDBJ whole genome shotgun (WGS) entry which is preliminary data.</text>
</comment>
<dbReference type="AlphaFoldDB" id="D6RLU3"/>
<proteinExistence type="predicted"/>
<gene>
    <name evidence="1" type="ORF">CC1G_14448</name>
</gene>
<organism evidence="1 2">
    <name type="scientific">Coprinopsis cinerea (strain Okayama-7 / 130 / ATCC MYA-4618 / FGSC 9003)</name>
    <name type="common">Inky cap fungus</name>
    <name type="synonym">Hormographiella aspergillata</name>
    <dbReference type="NCBI Taxonomy" id="240176"/>
    <lineage>
        <taxon>Eukaryota</taxon>
        <taxon>Fungi</taxon>
        <taxon>Dikarya</taxon>
        <taxon>Basidiomycota</taxon>
        <taxon>Agaricomycotina</taxon>
        <taxon>Agaricomycetes</taxon>
        <taxon>Agaricomycetidae</taxon>
        <taxon>Agaricales</taxon>
        <taxon>Agaricineae</taxon>
        <taxon>Psathyrellaceae</taxon>
        <taxon>Coprinopsis</taxon>
    </lineage>
</organism>